<evidence type="ECO:0000256" key="5">
    <source>
        <dbReference type="PIRSR" id="PIRSR604241-50"/>
    </source>
</evidence>
<gene>
    <name evidence="7" type="ORF">MBJ925_LOCUS6077</name>
</gene>
<evidence type="ECO:0000313" key="7">
    <source>
        <dbReference type="EMBL" id="CAF1955050.1"/>
    </source>
</evidence>
<comment type="caution">
    <text evidence="7">The sequence shown here is derived from an EMBL/GenBank/DDBJ whole genome shotgun (WGS) entry which is preliminary data.</text>
</comment>
<proteinExistence type="inferred from homology"/>
<comment type="subcellular location">
    <subcellularLocation>
        <location evidence="1">Membrane</location>
    </subcellularLocation>
</comment>
<dbReference type="SUPFAM" id="SSF54236">
    <property type="entry name" value="Ubiquitin-like"/>
    <property type="match status" value="1"/>
</dbReference>
<feature type="lipid moiety-binding region" description="Phosphatidylserine amidated glycine; alternate" evidence="5">
    <location>
        <position position="134"/>
    </location>
</feature>
<evidence type="ECO:0000256" key="3">
    <source>
        <dbReference type="ARBA" id="ARBA00023136"/>
    </source>
</evidence>
<dbReference type="GO" id="GO:0006914">
    <property type="term" value="P:autophagy"/>
    <property type="evidence" value="ECO:0007669"/>
    <property type="project" value="UniProtKB-KW"/>
</dbReference>
<reference evidence="7" key="1">
    <citation type="submission" date="2021-02" db="EMBL/GenBank/DDBJ databases">
        <authorList>
            <person name="Nowell W R."/>
        </authorList>
    </citation>
    <scope>NUCLEOTIDE SEQUENCE</scope>
</reference>
<keyword evidence="6" id="KW-0072">Autophagy</keyword>
<evidence type="ECO:0008006" key="9">
    <source>
        <dbReference type="Google" id="ProtNLM"/>
    </source>
</evidence>
<evidence type="ECO:0000256" key="4">
    <source>
        <dbReference type="ARBA" id="ARBA00023288"/>
    </source>
</evidence>
<evidence type="ECO:0000256" key="1">
    <source>
        <dbReference type="ARBA" id="ARBA00004370"/>
    </source>
</evidence>
<dbReference type="Gene3D" id="3.10.20.90">
    <property type="entry name" value="Phosphatidylinositol 3-kinase Catalytic Subunit, Chain A, domain 1"/>
    <property type="match status" value="1"/>
</dbReference>
<accession>A0A816M1Z2</accession>
<name>A0A816M1Z2_9BILA</name>
<keyword evidence="4 5" id="KW-0449">Lipoprotein</keyword>
<keyword evidence="3" id="KW-0472">Membrane</keyword>
<dbReference type="EMBL" id="CAJNRE010001709">
    <property type="protein sequence ID" value="CAF1955050.1"/>
    <property type="molecule type" value="Genomic_DNA"/>
</dbReference>
<dbReference type="Pfam" id="PF02991">
    <property type="entry name" value="ATG8"/>
    <property type="match status" value="2"/>
</dbReference>
<dbReference type="AlphaFoldDB" id="A0A816M1Z2"/>
<organism evidence="7 8">
    <name type="scientific">Rotaria magnacalcarata</name>
    <dbReference type="NCBI Taxonomy" id="392030"/>
    <lineage>
        <taxon>Eukaryota</taxon>
        <taxon>Metazoa</taxon>
        <taxon>Spiralia</taxon>
        <taxon>Gnathifera</taxon>
        <taxon>Rotifera</taxon>
        <taxon>Eurotatoria</taxon>
        <taxon>Bdelloidea</taxon>
        <taxon>Philodinida</taxon>
        <taxon>Philodinidae</taxon>
        <taxon>Rotaria</taxon>
    </lineage>
</organism>
<comment type="similarity">
    <text evidence="2 6">Belongs to the ATG8 family.</text>
</comment>
<evidence type="ECO:0000313" key="8">
    <source>
        <dbReference type="Proteomes" id="UP000663824"/>
    </source>
</evidence>
<dbReference type="InterPro" id="IPR029071">
    <property type="entry name" value="Ubiquitin-like_domsf"/>
</dbReference>
<evidence type="ECO:0000256" key="6">
    <source>
        <dbReference type="RuleBase" id="RU004384"/>
    </source>
</evidence>
<dbReference type="GO" id="GO:0016020">
    <property type="term" value="C:membrane"/>
    <property type="evidence" value="ECO:0007669"/>
    <property type="project" value="UniProtKB-SubCell"/>
</dbReference>
<sequence>MTMKFQLKKDVPFEYRVQESEAVRRRYPERIPIVVERVLESNIADVDKRKLLVPQDITMMQFQWILRKRLILPAEATICIFVENTNQGILNPLNYFKPSWSIPKMSATMGQIDAEHKDKDGFLYIAYASENVFGH</sequence>
<evidence type="ECO:0000256" key="2">
    <source>
        <dbReference type="ARBA" id="ARBA00007293"/>
    </source>
</evidence>
<protein>
    <recommendedName>
        <fullName evidence="9">Autophagy-related protein</fullName>
    </recommendedName>
</protein>
<dbReference type="PANTHER" id="PTHR10969">
    <property type="entry name" value="MICROTUBULE-ASSOCIATED PROTEINS 1A/1B LIGHT CHAIN 3-RELATED"/>
    <property type="match status" value="1"/>
</dbReference>
<dbReference type="InterPro" id="IPR004241">
    <property type="entry name" value="Atg8-like"/>
</dbReference>
<dbReference type="Proteomes" id="UP000663824">
    <property type="component" value="Unassembled WGS sequence"/>
</dbReference>